<sequence>MHVSELSLLKPLLLDFRSTWCLWSCLCLFIFSILVYYYLADRTTIVSLLLILNYGLLLVFST</sequence>
<reference evidence="2" key="1">
    <citation type="submission" date="2018-02" db="EMBL/GenBank/DDBJ databases">
        <title>Rhizophora mucronata_Transcriptome.</title>
        <authorList>
            <person name="Meera S.P."/>
            <person name="Sreeshan A."/>
            <person name="Augustine A."/>
        </authorList>
    </citation>
    <scope>NUCLEOTIDE SEQUENCE</scope>
    <source>
        <tissue evidence="2">Leaf</tissue>
    </source>
</reference>
<protein>
    <submittedName>
        <fullName evidence="2">Uncharacterized protein</fullName>
    </submittedName>
</protein>
<name>A0A2P2P1R8_RHIMU</name>
<proteinExistence type="predicted"/>
<dbReference type="EMBL" id="GGEC01068262">
    <property type="protein sequence ID" value="MBX48746.1"/>
    <property type="molecule type" value="Transcribed_RNA"/>
</dbReference>
<keyword evidence="1" id="KW-0812">Transmembrane</keyword>
<keyword evidence="1" id="KW-1133">Transmembrane helix</keyword>
<feature type="transmembrane region" description="Helical" evidence="1">
    <location>
        <begin position="20"/>
        <end position="39"/>
    </location>
</feature>
<keyword evidence="1" id="KW-0472">Membrane</keyword>
<evidence type="ECO:0000256" key="1">
    <source>
        <dbReference type="SAM" id="Phobius"/>
    </source>
</evidence>
<dbReference type="AlphaFoldDB" id="A0A2P2P1R8"/>
<organism evidence="2">
    <name type="scientific">Rhizophora mucronata</name>
    <name type="common">Asiatic mangrove</name>
    <dbReference type="NCBI Taxonomy" id="61149"/>
    <lineage>
        <taxon>Eukaryota</taxon>
        <taxon>Viridiplantae</taxon>
        <taxon>Streptophyta</taxon>
        <taxon>Embryophyta</taxon>
        <taxon>Tracheophyta</taxon>
        <taxon>Spermatophyta</taxon>
        <taxon>Magnoliopsida</taxon>
        <taxon>eudicotyledons</taxon>
        <taxon>Gunneridae</taxon>
        <taxon>Pentapetalae</taxon>
        <taxon>rosids</taxon>
        <taxon>fabids</taxon>
        <taxon>Malpighiales</taxon>
        <taxon>Rhizophoraceae</taxon>
        <taxon>Rhizophora</taxon>
    </lineage>
</organism>
<evidence type="ECO:0000313" key="2">
    <source>
        <dbReference type="EMBL" id="MBX48746.1"/>
    </source>
</evidence>
<feature type="transmembrane region" description="Helical" evidence="1">
    <location>
        <begin position="45"/>
        <end position="61"/>
    </location>
</feature>
<accession>A0A2P2P1R8</accession>